<gene>
    <name evidence="2" type="ORF">FHX61_004797</name>
</gene>
<evidence type="ECO:0000313" key="3">
    <source>
        <dbReference type="Proteomes" id="UP000578036"/>
    </source>
</evidence>
<accession>A0A7W4VEH2</accession>
<dbReference type="EMBL" id="JACHWF010000006">
    <property type="protein sequence ID" value="MBB3010121.1"/>
    <property type="molecule type" value="Genomic_DNA"/>
</dbReference>
<organism evidence="2 3">
    <name type="scientific">Cupriavidus alkaliphilus</name>
    <dbReference type="NCBI Taxonomy" id="942866"/>
    <lineage>
        <taxon>Bacteria</taxon>
        <taxon>Pseudomonadati</taxon>
        <taxon>Pseudomonadota</taxon>
        <taxon>Betaproteobacteria</taxon>
        <taxon>Burkholderiales</taxon>
        <taxon>Burkholderiaceae</taxon>
        <taxon>Cupriavidus</taxon>
    </lineage>
</organism>
<protein>
    <recommendedName>
        <fullName evidence="4">DUF1173 family protein</fullName>
    </recommendedName>
</protein>
<proteinExistence type="predicted"/>
<sequence length="412" mass="45452">MITVRVGNSELPLEDVLENPGRHSRLLERAKTTQGFAECGCTAGRPRPKLVIRRHREIFLLARWPEQAQLHGESCPFQRRNTGKGGAGTELDPFRFRNGALDIRLDASLRISSRTPAKPVQSNPEGESKKPQRRTAGLLAFLEFAWEQAGLNLWPGTGGRGWSACWSQLSAELADCRINSQPADKTLHILERWEPARKAEILAELDAWLARLTPSATGSRRGLLIAEVASHEPSQFGAKFALRQTQLRCFMSSALYERLQRSYGPALAGAGQPNLRCVAVFLVEKPVDRNYLTIVDGAAMLTNAQFLPCDSTYEVAMADHLVTLRRAFRKPLRHLGNAPVHPDFVLTDTAAEVIVEVLGLTGNPEYDARTASKREHYRSAGMSVVEWEAPTQALDSVQLPPAAKRSGAAHEG</sequence>
<evidence type="ECO:0000313" key="2">
    <source>
        <dbReference type="EMBL" id="MBB3010121.1"/>
    </source>
</evidence>
<feature type="region of interest" description="Disordered" evidence="1">
    <location>
        <begin position="113"/>
        <end position="132"/>
    </location>
</feature>
<evidence type="ECO:0000256" key="1">
    <source>
        <dbReference type="SAM" id="MobiDB-lite"/>
    </source>
</evidence>
<evidence type="ECO:0008006" key="4">
    <source>
        <dbReference type="Google" id="ProtNLM"/>
    </source>
</evidence>
<dbReference type="AlphaFoldDB" id="A0A7W4VEH2"/>
<reference evidence="2 3" key="1">
    <citation type="submission" date="2020-08" db="EMBL/GenBank/DDBJ databases">
        <title>Genomic Encyclopedia of Type Strains, Phase IV (KMG-V): Genome sequencing to study the core and pangenomes of soil and plant-associated prokaryotes.</title>
        <authorList>
            <person name="Whitman W."/>
        </authorList>
    </citation>
    <scope>NUCLEOTIDE SEQUENCE [LARGE SCALE GENOMIC DNA]</scope>
    <source>
        <strain evidence="2 3">SLV-2362</strain>
    </source>
</reference>
<comment type="caution">
    <text evidence="2">The sequence shown here is derived from an EMBL/GenBank/DDBJ whole genome shotgun (WGS) entry which is preliminary data.</text>
</comment>
<keyword evidence="3" id="KW-1185">Reference proteome</keyword>
<dbReference type="RefSeq" id="WP_183300421.1">
    <property type="nucleotide sequence ID" value="NZ_JACHWF010000006.1"/>
</dbReference>
<feature type="compositionally biased region" description="Polar residues" evidence="1">
    <location>
        <begin position="113"/>
        <end position="125"/>
    </location>
</feature>
<name>A0A7W4VEH2_9BURK</name>
<dbReference type="Proteomes" id="UP000578036">
    <property type="component" value="Unassembled WGS sequence"/>
</dbReference>
<dbReference type="InterPro" id="IPR009553">
    <property type="entry name" value="DUF1173"/>
</dbReference>
<dbReference type="Pfam" id="PF06666">
    <property type="entry name" value="DUF1173"/>
    <property type="match status" value="1"/>
</dbReference>